<dbReference type="Gene3D" id="3.30.450.330">
    <property type="match status" value="1"/>
</dbReference>
<protein>
    <submittedName>
        <fullName evidence="7">Penicillin-binding protein 2</fullName>
    </submittedName>
</protein>
<keyword evidence="2" id="KW-0378">Hydrolase</keyword>
<keyword evidence="4" id="KW-1133">Transmembrane helix</keyword>
<dbReference type="InterPro" id="IPR050515">
    <property type="entry name" value="Beta-lactam/transpept"/>
</dbReference>
<feature type="domain" description="Penicillin-binding protein dimerisation" evidence="6">
    <location>
        <begin position="67"/>
        <end position="178"/>
    </location>
</feature>
<dbReference type="InterPro" id="IPR036138">
    <property type="entry name" value="PBP_dimer_sf"/>
</dbReference>
<dbReference type="Pfam" id="PF00905">
    <property type="entry name" value="Transpeptidase"/>
    <property type="match status" value="1"/>
</dbReference>
<reference evidence="7 8" key="1">
    <citation type="submission" date="2023-09" db="EMBL/GenBank/DDBJ databases">
        <authorList>
            <person name="Rey-Velasco X."/>
        </authorList>
    </citation>
    <scope>NUCLEOTIDE SEQUENCE [LARGE SCALE GENOMIC DNA]</scope>
    <source>
        <strain evidence="7 8">W311</strain>
    </source>
</reference>
<dbReference type="RefSeq" id="WP_313914259.1">
    <property type="nucleotide sequence ID" value="NZ_CP135076.1"/>
</dbReference>
<proteinExistence type="predicted"/>
<evidence type="ECO:0000256" key="4">
    <source>
        <dbReference type="SAM" id="Phobius"/>
    </source>
</evidence>
<dbReference type="EMBL" id="CP135076">
    <property type="protein sequence ID" value="WNO53116.1"/>
    <property type="molecule type" value="Genomic_DNA"/>
</dbReference>
<gene>
    <name evidence="7" type="ORF">RPR59_11740</name>
</gene>
<comment type="subcellular location">
    <subcellularLocation>
        <location evidence="1">Membrane</location>
    </subcellularLocation>
</comment>
<evidence type="ECO:0000313" key="7">
    <source>
        <dbReference type="EMBL" id="WNO53116.1"/>
    </source>
</evidence>
<name>A0ABZ0B7M5_9SPHN</name>
<keyword evidence="4" id="KW-0812">Transmembrane</keyword>
<dbReference type="Pfam" id="PF03717">
    <property type="entry name" value="PBP_dimer"/>
    <property type="match status" value="1"/>
</dbReference>
<dbReference type="InterPro" id="IPR005311">
    <property type="entry name" value="PBP_dimer"/>
</dbReference>
<evidence type="ECO:0000256" key="1">
    <source>
        <dbReference type="ARBA" id="ARBA00004370"/>
    </source>
</evidence>
<keyword evidence="8" id="KW-1185">Reference proteome</keyword>
<evidence type="ECO:0000259" key="5">
    <source>
        <dbReference type="Pfam" id="PF00905"/>
    </source>
</evidence>
<dbReference type="Gene3D" id="3.90.1310.10">
    <property type="entry name" value="Penicillin-binding protein 2a (Domain 2)"/>
    <property type="match status" value="1"/>
</dbReference>
<evidence type="ECO:0000259" key="6">
    <source>
        <dbReference type="Pfam" id="PF03717"/>
    </source>
</evidence>
<evidence type="ECO:0000256" key="3">
    <source>
        <dbReference type="ARBA" id="ARBA00023136"/>
    </source>
</evidence>
<dbReference type="SUPFAM" id="SSF56601">
    <property type="entry name" value="beta-lactamase/transpeptidase-like"/>
    <property type="match status" value="1"/>
</dbReference>
<dbReference type="SUPFAM" id="SSF56519">
    <property type="entry name" value="Penicillin binding protein dimerisation domain"/>
    <property type="match status" value="1"/>
</dbReference>
<dbReference type="PANTHER" id="PTHR30627:SF1">
    <property type="entry name" value="PEPTIDOGLYCAN D,D-TRANSPEPTIDASE FTSI"/>
    <property type="match status" value="1"/>
</dbReference>
<feature type="domain" description="Penicillin-binding protein transpeptidase" evidence="5">
    <location>
        <begin position="233"/>
        <end position="520"/>
    </location>
</feature>
<dbReference type="InterPro" id="IPR001460">
    <property type="entry name" value="PCN-bd_Tpept"/>
</dbReference>
<dbReference type="Proteomes" id="UP001302249">
    <property type="component" value="Chromosome"/>
</dbReference>
<feature type="transmembrane region" description="Helical" evidence="4">
    <location>
        <begin position="28"/>
        <end position="47"/>
    </location>
</feature>
<evidence type="ECO:0000313" key="8">
    <source>
        <dbReference type="Proteomes" id="UP001302249"/>
    </source>
</evidence>
<keyword evidence="3 4" id="KW-0472">Membrane</keyword>
<dbReference type="PANTHER" id="PTHR30627">
    <property type="entry name" value="PEPTIDOGLYCAN D,D-TRANSPEPTIDASE"/>
    <property type="match status" value="1"/>
</dbReference>
<dbReference type="InterPro" id="IPR012338">
    <property type="entry name" value="Beta-lactam/transpept-like"/>
</dbReference>
<sequence length="572" mass="62393">MIVLVAPSADDRRTGGRHALTSVAHGRLMVLLLLFAAGGLLILGRLGQLAIFSPPGEARLVSARFVPLRGDIVDRNGQPLAQTIDAWSIGVHPHKVIGDKRQLAQSLARIMPEHDARWYYHRLTLDAPFTYLARRALPETVDAVNALGEPGIAPGREPERLYPQSQLAAHVLGFVGADGHGLRGIERAFDKRLTDPARRADPLTLSIDMRVQAAMQSRLGTAMETFGARAASGIVMDIHTGEVIAMVSYPTFNPNDIRHATADQLRNNVTQSVYELGSTFKPLTMAQAIDTGTVTSMARRFDATKPLKVGAYYIHDDPGDEQERWLNIPETLIYSSNIATARIADLLGEAKMKALFHKLRFDQEQPIELRERAKPLWPSYWGRTTTMTTAYGHGIAVTPLHLATAYAAMVNGGILREPTLLRVPEGKERRGKRVFSAATSARLCQLLRLVVLDGTGRKGRAPGYRVGGKTGTAEMADAGGYARHRNVSTFAGVFPMDDPQYVVMATLVAPKGTKETYGFTTAAWNAAPVVRETIQRAGPILDVMPNEHRDIDVSDLTPLVLTASGEQVAQAQ</sequence>
<organism evidence="7 8">
    <name type="scientific">Stakelama saccharophila</name>
    <dbReference type="NCBI Taxonomy" id="3075605"/>
    <lineage>
        <taxon>Bacteria</taxon>
        <taxon>Pseudomonadati</taxon>
        <taxon>Pseudomonadota</taxon>
        <taxon>Alphaproteobacteria</taxon>
        <taxon>Sphingomonadales</taxon>
        <taxon>Sphingomonadaceae</taxon>
        <taxon>Stakelama</taxon>
    </lineage>
</organism>
<keyword evidence="2" id="KW-0645">Protease</keyword>
<dbReference type="Gene3D" id="3.40.710.10">
    <property type="entry name" value="DD-peptidase/beta-lactamase superfamily"/>
    <property type="match status" value="1"/>
</dbReference>
<accession>A0ABZ0B7M5</accession>
<keyword evidence="2" id="KW-0121">Carboxypeptidase</keyword>
<evidence type="ECO:0000256" key="2">
    <source>
        <dbReference type="ARBA" id="ARBA00022645"/>
    </source>
</evidence>